<name>A0A6J5XKA1_PRUAR</name>
<gene>
    <name evidence="2" type="ORF">ORAREDHAP_LOCUS36437</name>
</gene>
<feature type="region of interest" description="Disordered" evidence="1">
    <location>
        <begin position="75"/>
        <end position="94"/>
    </location>
</feature>
<dbReference type="Proteomes" id="UP000507245">
    <property type="component" value="Unassembled WGS sequence"/>
</dbReference>
<proteinExistence type="predicted"/>
<evidence type="ECO:0000313" key="2">
    <source>
        <dbReference type="EMBL" id="CAB4313451.1"/>
    </source>
</evidence>
<reference evidence="3" key="1">
    <citation type="journal article" date="2020" name="Genome Biol.">
        <title>Gamete binning: chromosome-level and haplotype-resolved genome assembly enabled by high-throughput single-cell sequencing of gamete genomes.</title>
        <authorList>
            <person name="Campoy J.A."/>
            <person name="Sun H."/>
            <person name="Goel M."/>
            <person name="Jiao W.-B."/>
            <person name="Folz-Donahue K."/>
            <person name="Wang N."/>
            <person name="Rubio M."/>
            <person name="Liu C."/>
            <person name="Kukat C."/>
            <person name="Ruiz D."/>
            <person name="Huettel B."/>
            <person name="Schneeberger K."/>
        </authorList>
    </citation>
    <scope>NUCLEOTIDE SEQUENCE [LARGE SCALE GENOMIC DNA]</scope>
    <source>
        <strain evidence="3">cv. Rojo Pasion</strain>
    </source>
</reference>
<dbReference type="OrthoDB" id="1138703at2759"/>
<sequence length="94" mass="10779">MSEISTLEISMISSGMSRYCACGTKIIRRTLWTDLNPGRGFDACDKNWWVDNETCPGGKQVVPSLLRRLRAMEEEGRAKEEQLRSVEEKKKELQ</sequence>
<dbReference type="AlphaFoldDB" id="A0A6J5XKA1"/>
<organism evidence="2 3">
    <name type="scientific">Prunus armeniaca</name>
    <name type="common">Apricot</name>
    <name type="synonym">Armeniaca vulgaris</name>
    <dbReference type="NCBI Taxonomy" id="36596"/>
    <lineage>
        <taxon>Eukaryota</taxon>
        <taxon>Viridiplantae</taxon>
        <taxon>Streptophyta</taxon>
        <taxon>Embryophyta</taxon>
        <taxon>Tracheophyta</taxon>
        <taxon>Spermatophyta</taxon>
        <taxon>Magnoliopsida</taxon>
        <taxon>eudicotyledons</taxon>
        <taxon>Gunneridae</taxon>
        <taxon>Pentapetalae</taxon>
        <taxon>rosids</taxon>
        <taxon>fabids</taxon>
        <taxon>Rosales</taxon>
        <taxon>Rosaceae</taxon>
        <taxon>Amygdaloideae</taxon>
        <taxon>Amygdaleae</taxon>
        <taxon>Prunus</taxon>
    </lineage>
</organism>
<evidence type="ECO:0000256" key="1">
    <source>
        <dbReference type="SAM" id="MobiDB-lite"/>
    </source>
</evidence>
<accession>A0A6J5XKA1</accession>
<keyword evidence="3" id="KW-1185">Reference proteome</keyword>
<protein>
    <submittedName>
        <fullName evidence="2">Uncharacterized protein</fullName>
    </submittedName>
</protein>
<dbReference type="EMBL" id="CAEKKB010000006">
    <property type="protein sequence ID" value="CAB4313451.1"/>
    <property type="molecule type" value="Genomic_DNA"/>
</dbReference>
<evidence type="ECO:0000313" key="3">
    <source>
        <dbReference type="Proteomes" id="UP000507245"/>
    </source>
</evidence>